<dbReference type="InterPro" id="IPR008557">
    <property type="entry name" value="PhoX"/>
</dbReference>
<organism evidence="2 3">
    <name type="scientific">Streptomyces alkaliterrae</name>
    <dbReference type="NCBI Taxonomy" id="2213162"/>
    <lineage>
        <taxon>Bacteria</taxon>
        <taxon>Bacillati</taxon>
        <taxon>Actinomycetota</taxon>
        <taxon>Actinomycetes</taxon>
        <taxon>Kitasatosporales</taxon>
        <taxon>Streptomycetaceae</taxon>
        <taxon>Streptomyces</taxon>
    </lineage>
</organism>
<accession>A0A5P0YZL6</accession>
<evidence type="ECO:0000313" key="2">
    <source>
        <dbReference type="EMBL" id="MQS04079.1"/>
    </source>
</evidence>
<sequence length="167" mass="18003">MACVRSRDARPESPAGDPVSGWWAYLEERTCREVDADVLRDRRLSAVRSVWEALRPLGVHVSPGASVLNMPDNRCVSPRGGLVLCEDGSGTEYVHGFTTRGEVFPFAANDADLTGGTAGKNVAVGDYRGSEWAGSCFEPQEDDWVFVNIQSPGITFAITGPWVDGGL</sequence>
<reference evidence="2 3" key="1">
    <citation type="submission" date="2019-10" db="EMBL/GenBank/DDBJ databases">
        <title>Streptomyces sp. nov., a novel actinobacterium isolated from alkaline environment.</title>
        <authorList>
            <person name="Golinska P."/>
        </authorList>
    </citation>
    <scope>NUCLEOTIDE SEQUENCE [LARGE SCALE GENOMIC DNA]</scope>
    <source>
        <strain evidence="2 3">OF1</strain>
    </source>
</reference>
<reference evidence="1" key="3">
    <citation type="journal article" name="Syst. Appl. Microbiol.">
        <title>Streptomyces alkaliterrae sp. nov., isolated from an alkaline soil, and emended descriptions of Streptomyces alkaliphilus, Streptomyces calidiresistens and Streptomyces durbertensis.</title>
        <authorList>
            <person name="Swiecimska M."/>
            <person name="Golinska P."/>
            <person name="Nouioui I."/>
            <person name="Wypij M."/>
            <person name="Rai M."/>
            <person name="Sangal V."/>
            <person name="Goodfellow M."/>
        </authorList>
    </citation>
    <scope>NUCLEOTIDE SEQUENCE</scope>
    <source>
        <strain evidence="1">OF8</strain>
    </source>
</reference>
<proteinExistence type="predicted"/>
<keyword evidence="3" id="KW-1185">Reference proteome</keyword>
<dbReference type="OrthoDB" id="5169219at2"/>
<evidence type="ECO:0000313" key="3">
    <source>
        <dbReference type="Proteomes" id="UP000320857"/>
    </source>
</evidence>
<protein>
    <submittedName>
        <fullName evidence="2">DUF839 domain-containing protein</fullName>
    </submittedName>
</protein>
<name>A0A5P0YZL6_9ACTN</name>
<dbReference type="EMBL" id="VJYK02000237">
    <property type="protein sequence ID" value="MQS04079.1"/>
    <property type="molecule type" value="Genomic_DNA"/>
</dbReference>
<reference evidence="4" key="2">
    <citation type="submission" date="2020-05" db="EMBL/GenBank/DDBJ databases">
        <title>Classification of alakaliphilic streptomycetes isolated from an alkaline soil next to Lonar Crater, India and a proposal for the recognition of Streptomyces alkaliterrae sp. nov.</title>
        <authorList>
            <person name="Golinska P."/>
        </authorList>
    </citation>
    <scope>NUCLEOTIDE SEQUENCE [LARGE SCALE GENOMIC DNA]</scope>
    <source>
        <strain evidence="4">OF8</strain>
    </source>
</reference>
<dbReference type="PANTHER" id="PTHR35399">
    <property type="entry name" value="SLR8030 PROTEIN"/>
    <property type="match status" value="1"/>
</dbReference>
<evidence type="ECO:0000313" key="1">
    <source>
        <dbReference type="EMBL" id="MBB1257698.1"/>
    </source>
</evidence>
<dbReference type="PANTHER" id="PTHR35399:SF4">
    <property type="entry name" value="MEMBRANE PROTEIN"/>
    <property type="match status" value="1"/>
</dbReference>
<dbReference type="EMBL" id="JABJXA010000008">
    <property type="protein sequence ID" value="MBB1257698.1"/>
    <property type="molecule type" value="Genomic_DNA"/>
</dbReference>
<comment type="caution">
    <text evidence="2">The sequence shown here is derived from an EMBL/GenBank/DDBJ whole genome shotgun (WGS) entry which is preliminary data.</text>
</comment>
<dbReference type="Proteomes" id="UP000320857">
    <property type="component" value="Unassembled WGS sequence"/>
</dbReference>
<dbReference type="AlphaFoldDB" id="A0A5P0YZL6"/>
<evidence type="ECO:0000313" key="4">
    <source>
        <dbReference type="Proteomes" id="UP000517765"/>
    </source>
</evidence>
<gene>
    <name evidence="2" type="ORF">FNX44_019830</name>
    <name evidence="1" type="ORF">H3147_02480</name>
</gene>
<dbReference type="Pfam" id="PF05787">
    <property type="entry name" value="PhoX"/>
    <property type="match status" value="1"/>
</dbReference>
<dbReference type="Proteomes" id="UP000517765">
    <property type="component" value="Unassembled WGS sequence"/>
</dbReference>